<feature type="compositionally biased region" description="Polar residues" evidence="1">
    <location>
        <begin position="1193"/>
        <end position="1209"/>
    </location>
</feature>
<keyword evidence="3" id="KW-1185">Reference proteome</keyword>
<feature type="region of interest" description="Disordered" evidence="1">
    <location>
        <begin position="498"/>
        <end position="618"/>
    </location>
</feature>
<organism evidence="2 3">
    <name type="scientific">Rubus argutus</name>
    <name type="common">Southern blackberry</name>
    <dbReference type="NCBI Taxonomy" id="59490"/>
    <lineage>
        <taxon>Eukaryota</taxon>
        <taxon>Viridiplantae</taxon>
        <taxon>Streptophyta</taxon>
        <taxon>Embryophyta</taxon>
        <taxon>Tracheophyta</taxon>
        <taxon>Spermatophyta</taxon>
        <taxon>Magnoliopsida</taxon>
        <taxon>eudicotyledons</taxon>
        <taxon>Gunneridae</taxon>
        <taxon>Pentapetalae</taxon>
        <taxon>rosids</taxon>
        <taxon>fabids</taxon>
        <taxon>Rosales</taxon>
        <taxon>Rosaceae</taxon>
        <taxon>Rosoideae</taxon>
        <taxon>Rosoideae incertae sedis</taxon>
        <taxon>Rubus</taxon>
    </lineage>
</organism>
<comment type="caution">
    <text evidence="2">The sequence shown here is derived from an EMBL/GenBank/DDBJ whole genome shotgun (WGS) entry which is preliminary data.</text>
</comment>
<gene>
    <name evidence="2" type="ORF">M0R45_035931</name>
</gene>
<evidence type="ECO:0000256" key="1">
    <source>
        <dbReference type="SAM" id="MobiDB-lite"/>
    </source>
</evidence>
<sequence length="1305" mass="142446">MAGSVRFDPSSASPENLAFGGGFLTGPRGKLPCTPRGNATLTGNLPPLSHCLMLDPITMEDQKCTWLSESRKILGIPVGSSVEENAFGAVHSKHSPPVATEELKRFKASVLDASNKARGRAKRLDESVDKLNRYCEALNSKKQQRNEFMTNERSSGSNLLKMGALVHRNTPDLMNQRLEDRTKTVVMNRRVRSSATEIRAEGRSSMPIRQPMVMAKDRDMLRGDGSDLVEEKIRTLPAGGEAWDKKKKRKRSVGTIFSRPTDGDAELKQTLHHKANDEPGTQACDAQTFRSGPFNGGNGINKLDCNSMSGNANARVMFRSELDKASLARDFMAGLNKERLVPKGNKLNVSEDNQLLGPSPVTKAKASRAARSGPVTECNSSPSFPRTSGTLEGWEQPPSGNKNHLPSGDTNRKRPMPTGSASPPMAQWVGQRPQKISRTRRANLVSPVSNHDELQTPSEGCSPSDVGSRLISSGTNGLLHKSVAIGAQQVKIKQEIVSSPAKLSESEESGAGAAGNRESRSKEKVPGGGELDERAVNAVQNTGATMLPTKKNKMVNKEETGVGVRKQGRSGRGSSTSRASIVASREKLETPTSGKPLKNMRPNSERNGSKSGRPPLKKLSDRKAFASLGHLSSNGSPDCAGESDDDREELTAAANFACNARNFACSSPFWKKMEPIFSFSLQEAFYLKEQLISMEENDGYLSRIFGNGTNDLGDVVHKENVVSKTLVSGPRERNVQDQIQEVGILRGRVDSEGRKTVPPLYQRVLSALIMEDDTEEFEKDINDIDGRTLSIQYNGNNSPFDTCSFINVESKNRVEIQFAEETSPHTVNRCSVDRFSCNGASGFGNATGICNQLFNDDLPKGDFGLLHSDIGIYPGFSKNGVDASLHVCTNSSGISSFVHSYEKMPLEDKLLLELQSVGLYQETVPDLEDGEDGAIDQQIVGLQKLLHEQVDTKKMQLKKFIKSIEEGMELEKRHREQVAMDRLVELAYRKLLATRGSMASKFGISRVPRQIANAFMKRTLARCHKFDETGKSCFNDPALQDAIFATPPYGNNGEPTKCYGLGLPPENQKCKQEPGVSGTSSLAQRDHHNNFGRSGSFESLTHPSEQEHSKTGPMLYRGKKKEVLLDDVGGCSSLKAASNLGHTLLGRAKGKRSERERDKDTPARNSGTKAGRPSLGNNKGERKTKTKPKQKTARLSTSGNGLVSNSPSATGFGELIGNSNNRKREAEPLCNNDIPEGPQETREQMDIMNLQLQELDSIEIGVANDLDGNQDLGTWLNIDDDGLQDHDVEGLDIPMDDLSDLNMLL</sequence>
<feature type="compositionally biased region" description="Basic residues" evidence="1">
    <location>
        <begin position="1182"/>
        <end position="1192"/>
    </location>
</feature>
<feature type="region of interest" description="Disordered" evidence="1">
    <location>
        <begin position="345"/>
        <end position="467"/>
    </location>
</feature>
<dbReference type="EMBL" id="JBEDUW010000007">
    <property type="protein sequence ID" value="KAK9912056.1"/>
    <property type="molecule type" value="Genomic_DNA"/>
</dbReference>
<proteinExistence type="predicted"/>
<dbReference type="PANTHER" id="PTHR31115:SF2">
    <property type="entry name" value="OS05G0107300 PROTEIN"/>
    <property type="match status" value="1"/>
</dbReference>
<feature type="compositionally biased region" description="Basic and acidic residues" evidence="1">
    <location>
        <begin position="517"/>
        <end position="535"/>
    </location>
</feature>
<feature type="region of interest" description="Disordered" evidence="1">
    <location>
        <begin position="627"/>
        <end position="646"/>
    </location>
</feature>
<feature type="region of interest" description="Disordered" evidence="1">
    <location>
        <begin position="1069"/>
        <end position="1116"/>
    </location>
</feature>
<evidence type="ECO:0000313" key="3">
    <source>
        <dbReference type="Proteomes" id="UP001457282"/>
    </source>
</evidence>
<reference evidence="2 3" key="1">
    <citation type="journal article" date="2023" name="G3 (Bethesda)">
        <title>A chromosome-length genome assembly and annotation of blackberry (Rubus argutus, cv. 'Hillquist').</title>
        <authorList>
            <person name="Bruna T."/>
            <person name="Aryal R."/>
            <person name="Dudchenko O."/>
            <person name="Sargent D.J."/>
            <person name="Mead D."/>
            <person name="Buti M."/>
            <person name="Cavallini A."/>
            <person name="Hytonen T."/>
            <person name="Andres J."/>
            <person name="Pham M."/>
            <person name="Weisz D."/>
            <person name="Mascagni F."/>
            <person name="Usai G."/>
            <person name="Natali L."/>
            <person name="Bassil N."/>
            <person name="Fernandez G.E."/>
            <person name="Lomsadze A."/>
            <person name="Armour M."/>
            <person name="Olukolu B."/>
            <person name="Poorten T."/>
            <person name="Britton C."/>
            <person name="Davik J."/>
            <person name="Ashrafi H."/>
            <person name="Aiden E.L."/>
            <person name="Borodovsky M."/>
            <person name="Worthington M."/>
        </authorList>
    </citation>
    <scope>NUCLEOTIDE SEQUENCE [LARGE SCALE GENOMIC DNA]</scope>
    <source>
        <strain evidence="2">PI 553951</strain>
    </source>
</reference>
<feature type="compositionally biased region" description="Polar residues" evidence="1">
    <location>
        <begin position="377"/>
        <end position="390"/>
    </location>
</feature>
<feature type="compositionally biased region" description="Basic and acidic residues" evidence="1">
    <location>
        <begin position="1151"/>
        <end position="1162"/>
    </location>
</feature>
<accession>A0AAW1VYC2</accession>
<protein>
    <submittedName>
        <fullName evidence="2">Uncharacterized protein</fullName>
    </submittedName>
</protein>
<evidence type="ECO:0000313" key="2">
    <source>
        <dbReference type="EMBL" id="KAK9912056.1"/>
    </source>
</evidence>
<feature type="region of interest" description="Disordered" evidence="1">
    <location>
        <begin position="1143"/>
        <end position="1215"/>
    </location>
</feature>
<feature type="region of interest" description="Disordered" evidence="1">
    <location>
        <begin position="241"/>
        <end position="264"/>
    </location>
</feature>
<feature type="compositionally biased region" description="Polar residues" evidence="1">
    <location>
        <begin position="1091"/>
        <end position="1103"/>
    </location>
</feature>
<name>A0AAW1VYC2_RUBAR</name>
<dbReference type="PANTHER" id="PTHR31115">
    <property type="entry name" value="OS05G0107300 PROTEIN"/>
    <property type="match status" value="1"/>
</dbReference>
<dbReference type="Proteomes" id="UP001457282">
    <property type="component" value="Unassembled WGS sequence"/>
</dbReference>